<reference evidence="1 2" key="1">
    <citation type="journal article" date="2021" name="Microbiol. Spectr.">
        <title>A Single Bacterium Capable of Oxidation and Reduction of Iron at Circumneutral pH.</title>
        <authorList>
            <person name="Kato S."/>
            <person name="Ohkuma M."/>
        </authorList>
    </citation>
    <scope>NUCLEOTIDE SEQUENCE [LARGE SCALE GENOMIC DNA]</scope>
    <source>
        <strain evidence="1 2">MIZ03</strain>
    </source>
</reference>
<proteinExistence type="predicted"/>
<dbReference type="Proteomes" id="UP000824366">
    <property type="component" value="Chromosome"/>
</dbReference>
<accession>A0ABN6CZK1</accession>
<evidence type="ECO:0000313" key="1">
    <source>
        <dbReference type="EMBL" id="BCO25150.1"/>
    </source>
</evidence>
<evidence type="ECO:0000313" key="2">
    <source>
        <dbReference type="Proteomes" id="UP000824366"/>
    </source>
</evidence>
<keyword evidence="2" id="KW-1185">Reference proteome</keyword>
<name>A0ABN6CZK1_9BURK</name>
<dbReference type="EMBL" id="AP024238">
    <property type="protein sequence ID" value="BCO25150.1"/>
    <property type="molecule type" value="Genomic_DNA"/>
</dbReference>
<sequence>MCRRWSSTVQEGTQKLQLRAFEHDVSYIAVFHPELKEFVDVPAVDQEYAAGVNRYIHRLVTAETRRRYTDSWTREQRLSVKSEIQGIVDEAIKAKKTGTRKKSAVLNLSDS</sequence>
<gene>
    <name evidence="1" type="ORF">MIZ03_0010</name>
</gene>
<organism evidence="1 2">
    <name type="scientific">Rhodoferax lithotrophicus</name>
    <dbReference type="NCBI Taxonomy" id="2798804"/>
    <lineage>
        <taxon>Bacteria</taxon>
        <taxon>Pseudomonadati</taxon>
        <taxon>Pseudomonadota</taxon>
        <taxon>Betaproteobacteria</taxon>
        <taxon>Burkholderiales</taxon>
        <taxon>Comamonadaceae</taxon>
        <taxon>Rhodoferax</taxon>
    </lineage>
</organism>
<protein>
    <submittedName>
        <fullName evidence="1">Uncharacterized protein</fullName>
    </submittedName>
</protein>